<dbReference type="PANTHER" id="PTHR21015">
    <property type="entry name" value="UDP-N-ACETYLGLUCOSAMINE--N-ACETYLMURAMYL-(PENTAPEPTIDE) PYROPHOSPHORYL-UNDECAPRENOL N-ACETYLGLUCOSAMINE TRANSFERASE 1"/>
    <property type="match status" value="1"/>
</dbReference>
<proteinExistence type="inferred from homology"/>
<dbReference type="KEGG" id="ccai:NAS2_1557"/>
<keyword evidence="3" id="KW-0808">Transferase</keyword>
<keyword evidence="4" id="KW-1185">Reference proteome</keyword>
<evidence type="ECO:0000259" key="2">
    <source>
        <dbReference type="Pfam" id="PF04101"/>
    </source>
</evidence>
<accession>A0A4P2VEV7</accession>
<dbReference type="PANTHER" id="PTHR21015:SF22">
    <property type="entry name" value="GLYCOSYLTRANSFERASE"/>
    <property type="match status" value="1"/>
</dbReference>
<feature type="domain" description="Glycosyl transferase family 28 C-terminal" evidence="2">
    <location>
        <begin position="262"/>
        <end position="342"/>
    </location>
</feature>
<dbReference type="GO" id="GO:0016758">
    <property type="term" value="F:hexosyltransferase activity"/>
    <property type="evidence" value="ECO:0007669"/>
    <property type="project" value="InterPro"/>
</dbReference>
<reference evidence="3 4" key="1">
    <citation type="journal article" date="2019" name="ISME J.">
        <title>Isolation and characterization of a thermophilic sulfur- and iron-reducing thaumarchaeote from a terrestrial acidic hot spring.</title>
        <authorList>
            <person name="Kato S."/>
            <person name="Itoh T."/>
            <person name="Yuki M."/>
            <person name="Nagamori M."/>
            <person name="Ohnishi M."/>
            <person name="Uematsu K."/>
            <person name="Suzuki K."/>
            <person name="Takashina T."/>
            <person name="Ohkuma M."/>
        </authorList>
    </citation>
    <scope>NUCLEOTIDE SEQUENCE [LARGE SCALE GENOMIC DNA]</scope>
    <source>
        <strain evidence="3 4">NAS-02</strain>
    </source>
</reference>
<comment type="similarity">
    <text evidence="1">Belongs to the glycosyltransferase 28 family.</text>
</comment>
<dbReference type="SUPFAM" id="SSF53756">
    <property type="entry name" value="UDP-Glycosyltransferase/glycogen phosphorylase"/>
    <property type="match status" value="1"/>
</dbReference>
<evidence type="ECO:0000313" key="3">
    <source>
        <dbReference type="EMBL" id="BBE42934.1"/>
    </source>
</evidence>
<name>A0A4P2VEV7_9ARCH</name>
<protein>
    <submittedName>
        <fullName evidence="3">Glycosyltransferase</fullName>
    </submittedName>
</protein>
<evidence type="ECO:0000313" key="4">
    <source>
        <dbReference type="Proteomes" id="UP000509448"/>
    </source>
</evidence>
<dbReference type="AlphaFoldDB" id="A0A4P2VEV7"/>
<gene>
    <name evidence="3" type="ORF">NAS2_1557</name>
</gene>
<evidence type="ECO:0000256" key="1">
    <source>
        <dbReference type="ARBA" id="ARBA00006962"/>
    </source>
</evidence>
<dbReference type="EMBL" id="AP018732">
    <property type="protein sequence ID" value="BBE42934.1"/>
    <property type="molecule type" value="Genomic_DNA"/>
</dbReference>
<dbReference type="InterPro" id="IPR007235">
    <property type="entry name" value="Glyco_trans_28_C"/>
</dbReference>
<organism evidence="3 4">
    <name type="scientific">Conexivisphaera calida</name>
    <dbReference type="NCBI Taxonomy" id="1874277"/>
    <lineage>
        <taxon>Archaea</taxon>
        <taxon>Nitrososphaerota</taxon>
        <taxon>Conexivisphaeria</taxon>
        <taxon>Conexivisphaerales</taxon>
        <taxon>Conexivisphaeraceae</taxon>
        <taxon>Conexivisphaera</taxon>
    </lineage>
</organism>
<dbReference type="Proteomes" id="UP000509448">
    <property type="component" value="Chromosome"/>
</dbReference>
<dbReference type="Gene3D" id="3.40.50.2000">
    <property type="entry name" value="Glycogen Phosphorylase B"/>
    <property type="match status" value="2"/>
</dbReference>
<sequence length="373" mass="40308">MYGTGLGHSYRTAAMLRALSSRGHRAVASSWGEGLRYLRSSDIPCVEVPELDVLWGEEGKMRFRDTLRNMAAPFARFLHQLEVEGALIDRISPAMVLADSRATPLLAAKRRGLRSALVINQARLMAPRALGALRPAIEVPPAQMLGLLWSSADVVIVPDLPPPYTIASEQLGAIPQIRGKLKFVGLPIEGCQDVEPAWRPPHRPFALFTISGPEETKRPMLLKSVAAAKILARRGWSALISAARVGSSGNPRAVDEGVYICDWCNCIDQYMASADVIVARAGHTTIGRAIYYGRPSVLIPIPFHGEQESNALSAQRMGVARAILRSDLMSASELADEVEAAASIDRGKLELASAVARSVDFAELSATAVEEIL</sequence>
<dbReference type="Pfam" id="PF04101">
    <property type="entry name" value="Glyco_tran_28_C"/>
    <property type="match status" value="1"/>
</dbReference>